<feature type="domain" description="Glycoside hydrolase family 2 catalytic" evidence="5">
    <location>
        <begin position="291"/>
        <end position="600"/>
    </location>
</feature>
<organism evidence="8 9">
    <name type="scientific">Candidatus Eubacterium faecale</name>
    <dbReference type="NCBI Taxonomy" id="2838568"/>
    <lineage>
        <taxon>Bacteria</taxon>
        <taxon>Bacillati</taxon>
        <taxon>Bacillota</taxon>
        <taxon>Clostridia</taxon>
        <taxon>Eubacteriales</taxon>
        <taxon>Eubacteriaceae</taxon>
        <taxon>Eubacterium</taxon>
    </lineage>
</organism>
<reference evidence="8" key="1">
    <citation type="journal article" date="2021" name="PeerJ">
        <title>Extensive microbial diversity within the chicken gut microbiome revealed by metagenomics and culture.</title>
        <authorList>
            <person name="Gilroy R."/>
            <person name="Ravi A."/>
            <person name="Getino M."/>
            <person name="Pursley I."/>
            <person name="Horton D.L."/>
            <person name="Alikhan N.F."/>
            <person name="Baker D."/>
            <person name="Gharbi K."/>
            <person name="Hall N."/>
            <person name="Watson M."/>
            <person name="Adriaenssens E.M."/>
            <person name="Foster-Nyarko E."/>
            <person name="Jarju S."/>
            <person name="Secka A."/>
            <person name="Antonio M."/>
            <person name="Oren A."/>
            <person name="Chaudhuri R.R."/>
            <person name="La Ragione R."/>
            <person name="Hildebrand F."/>
            <person name="Pallen M.J."/>
        </authorList>
    </citation>
    <scope>NUCLEOTIDE SEQUENCE</scope>
    <source>
        <strain evidence="8">CHK188-16595</strain>
    </source>
</reference>
<dbReference type="EMBL" id="DWXN01000010">
    <property type="protein sequence ID" value="HJB75136.1"/>
    <property type="molecule type" value="Genomic_DNA"/>
</dbReference>
<keyword evidence="2 8" id="KW-0378">Hydrolase</keyword>
<dbReference type="Pfam" id="PF02837">
    <property type="entry name" value="Glyco_hydro_2_N"/>
    <property type="match status" value="1"/>
</dbReference>
<evidence type="ECO:0000259" key="7">
    <source>
        <dbReference type="Pfam" id="PF16355"/>
    </source>
</evidence>
<evidence type="ECO:0000313" key="8">
    <source>
        <dbReference type="EMBL" id="HJB75136.1"/>
    </source>
</evidence>
<dbReference type="InterPro" id="IPR008979">
    <property type="entry name" value="Galactose-bd-like_sf"/>
</dbReference>
<dbReference type="InterPro" id="IPR006101">
    <property type="entry name" value="Glyco_hydro_2"/>
</dbReference>
<dbReference type="Gene3D" id="2.60.120.260">
    <property type="entry name" value="Galactose-binding domain-like"/>
    <property type="match status" value="1"/>
</dbReference>
<dbReference type="Pfam" id="PF00703">
    <property type="entry name" value="Glyco_hydro_2"/>
    <property type="match status" value="1"/>
</dbReference>
<dbReference type="GO" id="GO:0004553">
    <property type="term" value="F:hydrolase activity, hydrolyzing O-glycosyl compounds"/>
    <property type="evidence" value="ECO:0007669"/>
    <property type="project" value="InterPro"/>
</dbReference>
<sequence length="685" mass="78322">MKTITPLQTGWRFYRGAYPVPPGVETQTVDLPHTWNAKDGQDGGGDYFRGECCYYKKINISKKEGTLYYLEFYGVNSVCNLYVNGVHIGEHRGGYTLFRFNITGALKSGENEIIVSVSNFPFPDVIPLTADFTFFGGIYREVNFIEVSGAHFSLEEFGSDGVLVTYPNTPQIAKSAQVTVRAVIKDAESGCRLRVSISRADPFVPCVGIDQPDFELEQLTDPAQQTVAEAETEITSAQMALTLCVASPHLWNGRKAPFRYKVRCEILQNGNVCDCVEKYIGFRYFRIDPKKGFFLNGRRCPFRGVNRHQDRENMGWAITNREHEEDFALIYEMGANAVRLAHYPHHPHFYDLCDQYGLLVWAEIPFVENIGGMGLSPLETDKKTDATVTRRLLENAKQQYTELILQQMHRPSVFCWSMSNEVRREYGDTAARMMRELHDLAHSLDPDRYTALATNHYDGDKWKSDIKGCNIYPGWYWGGPHLFRAQAAAHIRANGGRGVAVSEYGAGSNVDHHTEHPKQPKDTVCTFHSEEWQSIVHEHALRYFMSEKADKLWGTFVWNMFDFAIDSRNEGGIPGRNDKGLVTYDRKIKKDAFYLYKSYWSGESVLYITSCRFKKREKKHVSVKIYSNEEEITLYVNGVRIGQKCASKTRQQHIFIFKGVKLRRGENEIKAVSDSGLKDTVFWKY</sequence>
<dbReference type="SUPFAM" id="SSF49303">
    <property type="entry name" value="beta-Galactosidase/glucuronidase domain"/>
    <property type="match status" value="1"/>
</dbReference>
<feature type="domain" description="DUF4982" evidence="7">
    <location>
        <begin position="620"/>
        <end position="672"/>
    </location>
</feature>
<evidence type="ECO:0000313" key="9">
    <source>
        <dbReference type="Proteomes" id="UP000823877"/>
    </source>
</evidence>
<evidence type="ECO:0000256" key="3">
    <source>
        <dbReference type="ARBA" id="ARBA00023295"/>
    </source>
</evidence>
<dbReference type="Pfam" id="PF16355">
    <property type="entry name" value="DUF4982"/>
    <property type="match status" value="1"/>
</dbReference>
<dbReference type="InterPro" id="IPR013783">
    <property type="entry name" value="Ig-like_fold"/>
</dbReference>
<dbReference type="AlphaFoldDB" id="A0A9D2S9R3"/>
<dbReference type="InterPro" id="IPR051913">
    <property type="entry name" value="GH2_Domain-Containing"/>
</dbReference>
<evidence type="ECO:0000256" key="2">
    <source>
        <dbReference type="ARBA" id="ARBA00022801"/>
    </source>
</evidence>
<protein>
    <submittedName>
        <fullName evidence="8">Glycoside hydrolase family 2 protein</fullName>
    </submittedName>
</protein>
<dbReference type="InterPro" id="IPR006102">
    <property type="entry name" value="Ig-like_GH2"/>
</dbReference>
<evidence type="ECO:0000259" key="5">
    <source>
        <dbReference type="Pfam" id="PF02836"/>
    </source>
</evidence>
<dbReference type="InterPro" id="IPR036156">
    <property type="entry name" value="Beta-gal/glucu_dom_sf"/>
</dbReference>
<dbReference type="Gene3D" id="3.20.20.80">
    <property type="entry name" value="Glycosidases"/>
    <property type="match status" value="1"/>
</dbReference>
<dbReference type="PANTHER" id="PTHR42732">
    <property type="entry name" value="BETA-GALACTOSIDASE"/>
    <property type="match status" value="1"/>
</dbReference>
<proteinExistence type="inferred from homology"/>
<dbReference type="SUPFAM" id="SSF49785">
    <property type="entry name" value="Galactose-binding domain-like"/>
    <property type="match status" value="1"/>
</dbReference>
<comment type="caution">
    <text evidence="8">The sequence shown here is derived from an EMBL/GenBank/DDBJ whole genome shotgun (WGS) entry which is preliminary data.</text>
</comment>
<dbReference type="SUPFAM" id="SSF51445">
    <property type="entry name" value="(Trans)glycosidases"/>
    <property type="match status" value="1"/>
</dbReference>
<dbReference type="InterPro" id="IPR006103">
    <property type="entry name" value="Glyco_hydro_2_cat"/>
</dbReference>
<dbReference type="GO" id="GO:0005975">
    <property type="term" value="P:carbohydrate metabolic process"/>
    <property type="evidence" value="ECO:0007669"/>
    <property type="project" value="InterPro"/>
</dbReference>
<feature type="domain" description="Glycoside hydrolase family 2 immunoglobulin-like beta-sandwich" evidence="4">
    <location>
        <begin position="218"/>
        <end position="283"/>
    </location>
</feature>
<dbReference type="InterPro" id="IPR032311">
    <property type="entry name" value="DUF4982"/>
</dbReference>
<evidence type="ECO:0000256" key="1">
    <source>
        <dbReference type="ARBA" id="ARBA00007401"/>
    </source>
</evidence>
<dbReference type="Pfam" id="PF02836">
    <property type="entry name" value="Glyco_hydro_2_C"/>
    <property type="match status" value="1"/>
</dbReference>
<accession>A0A9D2S9R3</accession>
<reference evidence="8" key="2">
    <citation type="submission" date="2021-04" db="EMBL/GenBank/DDBJ databases">
        <authorList>
            <person name="Gilroy R."/>
        </authorList>
    </citation>
    <scope>NUCLEOTIDE SEQUENCE</scope>
    <source>
        <strain evidence="8">CHK188-16595</strain>
    </source>
</reference>
<keyword evidence="3" id="KW-0326">Glycosidase</keyword>
<name>A0A9D2S9R3_9FIRM</name>
<comment type="similarity">
    <text evidence="1">Belongs to the glycosyl hydrolase 2 family.</text>
</comment>
<evidence type="ECO:0000259" key="6">
    <source>
        <dbReference type="Pfam" id="PF02837"/>
    </source>
</evidence>
<dbReference type="InterPro" id="IPR006104">
    <property type="entry name" value="Glyco_hydro_2_N"/>
</dbReference>
<dbReference type="Gene3D" id="2.60.40.10">
    <property type="entry name" value="Immunoglobulins"/>
    <property type="match status" value="2"/>
</dbReference>
<feature type="domain" description="Glycosyl hydrolases family 2 sugar binding" evidence="6">
    <location>
        <begin position="50"/>
        <end position="145"/>
    </location>
</feature>
<gene>
    <name evidence="8" type="ORF">IAA37_05620</name>
</gene>
<dbReference type="PRINTS" id="PR00132">
    <property type="entry name" value="GLHYDRLASE2"/>
</dbReference>
<dbReference type="InterPro" id="IPR017853">
    <property type="entry name" value="GH"/>
</dbReference>
<evidence type="ECO:0000259" key="4">
    <source>
        <dbReference type="Pfam" id="PF00703"/>
    </source>
</evidence>
<dbReference type="PANTHER" id="PTHR42732:SF1">
    <property type="entry name" value="BETA-MANNOSIDASE"/>
    <property type="match status" value="1"/>
</dbReference>
<dbReference type="Proteomes" id="UP000823877">
    <property type="component" value="Unassembled WGS sequence"/>
</dbReference>